<proteinExistence type="predicted"/>
<evidence type="ECO:0008006" key="3">
    <source>
        <dbReference type="Google" id="ProtNLM"/>
    </source>
</evidence>
<sequence length="135" mass="15281">MRITSFNSDDLIRRLPKILTDYGKVLDARLKEEIRSVQYPWPGVTVRRNGETVGSPRDIVDTGAFLRSQRRRRINITTIRFEWGGSGGVTYAGYIFQGIPGKSYPPRDWITPALKAEPIAPFFAREWARLAAAGL</sequence>
<evidence type="ECO:0000313" key="2">
    <source>
        <dbReference type="Proteomes" id="UP000010388"/>
    </source>
</evidence>
<dbReference type="HOGENOM" id="CLU_1935435_0_0_3"/>
<dbReference type="Proteomes" id="UP000010388">
    <property type="component" value="Chromosome"/>
</dbReference>
<dbReference type="EMBL" id="CP003495">
    <property type="protein sequence ID" value="AFY29595.1"/>
    <property type="molecule type" value="Genomic_DNA"/>
</dbReference>
<gene>
    <name evidence="1" type="ordered locus">Cyagr_2489</name>
</gene>
<dbReference type="STRING" id="292564.Cyagr_2489"/>
<name>K9P8Z4_CYAGP</name>
<dbReference type="AlphaFoldDB" id="K9P8Z4"/>
<reference evidence="2" key="1">
    <citation type="journal article" date="2013" name="Proc. Natl. Acad. Sci. U.S.A.">
        <title>Improving the coverage of the cyanobacterial phylum using diversity-driven genome sequencing.</title>
        <authorList>
            <person name="Shih P.M."/>
            <person name="Wu D."/>
            <person name="Latifi A."/>
            <person name="Axen S.D."/>
            <person name="Fewer D.P."/>
            <person name="Talla E."/>
            <person name="Calteau A."/>
            <person name="Cai F."/>
            <person name="Tandeau de Marsac N."/>
            <person name="Rippka R."/>
            <person name="Herdman M."/>
            <person name="Sivonen K."/>
            <person name="Coursin T."/>
            <person name="Laurent T."/>
            <person name="Goodwin L."/>
            <person name="Nolan M."/>
            <person name="Davenport K.W."/>
            <person name="Han C.S."/>
            <person name="Rubin E.M."/>
            <person name="Eisen J.A."/>
            <person name="Woyke T."/>
            <person name="Gugger M."/>
            <person name="Kerfeld C.A."/>
        </authorList>
    </citation>
    <scope>NUCLEOTIDE SEQUENCE [LARGE SCALE GENOMIC DNA]</scope>
    <source>
        <strain evidence="2">ATCC 27147 / PCC 6307</strain>
    </source>
</reference>
<organism evidence="1 2">
    <name type="scientific">Cyanobium gracile (strain ATCC 27147 / PCC 6307)</name>
    <dbReference type="NCBI Taxonomy" id="292564"/>
    <lineage>
        <taxon>Bacteria</taxon>
        <taxon>Bacillati</taxon>
        <taxon>Cyanobacteriota</taxon>
        <taxon>Cyanophyceae</taxon>
        <taxon>Synechococcales</taxon>
        <taxon>Prochlorococcaceae</taxon>
        <taxon>Cyanobium</taxon>
    </lineage>
</organism>
<accession>K9P8Z4</accession>
<dbReference type="KEGG" id="cgc:Cyagr_2489"/>
<evidence type="ECO:0000313" key="1">
    <source>
        <dbReference type="EMBL" id="AFY29595.1"/>
    </source>
</evidence>
<protein>
    <recommendedName>
        <fullName evidence="3">Phage protein, HK97 gp10 family</fullName>
    </recommendedName>
</protein>